<dbReference type="EnsemblMetazoa" id="SCAU002955-RA">
    <property type="protein sequence ID" value="SCAU002955-PA"/>
    <property type="gene ID" value="SCAU002955"/>
</dbReference>
<evidence type="ECO:0000313" key="2">
    <source>
        <dbReference type="EnsemblMetazoa" id="SCAU002955-PA"/>
    </source>
</evidence>
<sequence>MSNNKRQYWNYFGNPINGFNRDGASGSARNVPNLGTFSMENNEYRSSRNNMGNMSRDNANNYGGSMEDNKYTRNDTDIPNHYNEPFHGSSSGNSGFGVNRAGYGDFNDIRSERFENCNNISYPTAGRVSVFSRLDNGIGNAGRQWVGHNKQAENDSIGNLQGIGGSERNWTPSFENAQTLLGKRRFITEDDGGCFEESYPMRNKRYAGPNDVYQSIRDPDEHRARRPDDNCDGFARGDFMMGKRMTDFIVESHSLLSANCSTQSDGRSNGMSECRDASNQRYGHLQEDDYKNSQIVEENVRLRFNRDVGNNVSVADRNDHNKHTASRRAAEHRMTAEKHKIPTVKPSKPNDKSGSEKEDSDEDNDGKIVDEADKVVIPSPFKRVYNALDWDNIIQCRRFRCFTKKFPIGPTKQDPENYWRNWWKSYAYIENVIEKVDRKNEYIRFKTQFRCGVGNTWQDCAHTYRVISSRCKRRIKLVSPQFEMKDYYKFFKYRAILRDVYLHFRRFMSKKWSGIVGKNLRGLTHRGKIALLLQNTIMEWHHWKELVTKFERAEISLSDDVTLAYSMLNYNLFNFIVYECIVELKNICSDDWPGFNEYYKRLQY</sequence>
<accession>A0A1I8NXL8</accession>
<feature type="compositionally biased region" description="Basic and acidic residues" evidence="1">
    <location>
        <begin position="217"/>
        <end position="229"/>
    </location>
</feature>
<feature type="region of interest" description="Disordered" evidence="1">
    <location>
        <begin position="206"/>
        <end position="229"/>
    </location>
</feature>
<dbReference type="Proteomes" id="UP000095300">
    <property type="component" value="Unassembled WGS sequence"/>
</dbReference>
<feature type="region of interest" description="Disordered" evidence="1">
    <location>
        <begin position="311"/>
        <end position="371"/>
    </location>
</feature>
<feature type="compositionally biased region" description="Basic and acidic residues" evidence="1">
    <location>
        <begin position="348"/>
        <end position="357"/>
    </location>
</feature>
<organism evidence="2 3">
    <name type="scientific">Stomoxys calcitrans</name>
    <name type="common">Stable fly</name>
    <name type="synonym">Conops calcitrans</name>
    <dbReference type="NCBI Taxonomy" id="35570"/>
    <lineage>
        <taxon>Eukaryota</taxon>
        <taxon>Metazoa</taxon>
        <taxon>Ecdysozoa</taxon>
        <taxon>Arthropoda</taxon>
        <taxon>Hexapoda</taxon>
        <taxon>Insecta</taxon>
        <taxon>Pterygota</taxon>
        <taxon>Neoptera</taxon>
        <taxon>Endopterygota</taxon>
        <taxon>Diptera</taxon>
        <taxon>Brachycera</taxon>
        <taxon>Muscomorpha</taxon>
        <taxon>Muscoidea</taxon>
        <taxon>Muscidae</taxon>
        <taxon>Stomoxys</taxon>
    </lineage>
</organism>
<name>A0A1I8NXL8_STOCA</name>
<evidence type="ECO:0000256" key="1">
    <source>
        <dbReference type="SAM" id="MobiDB-lite"/>
    </source>
</evidence>
<reference evidence="2" key="1">
    <citation type="submission" date="2020-05" db="UniProtKB">
        <authorList>
            <consortium name="EnsemblMetazoa"/>
        </authorList>
    </citation>
    <scope>IDENTIFICATION</scope>
    <source>
        <strain evidence="2">USDA</strain>
    </source>
</reference>
<proteinExistence type="predicted"/>
<keyword evidence="3" id="KW-1185">Reference proteome</keyword>
<dbReference type="AlphaFoldDB" id="A0A1I8NXL8"/>
<protein>
    <submittedName>
        <fullName evidence="2">Uncharacterized protein</fullName>
    </submittedName>
</protein>
<evidence type="ECO:0000313" key="3">
    <source>
        <dbReference type="Proteomes" id="UP000095300"/>
    </source>
</evidence>
<feature type="region of interest" description="Disordered" evidence="1">
    <location>
        <begin position="259"/>
        <end position="290"/>
    </location>
</feature>
<feature type="compositionally biased region" description="Basic and acidic residues" evidence="1">
    <location>
        <begin position="273"/>
        <end position="290"/>
    </location>
</feature>
<feature type="compositionally biased region" description="Polar residues" evidence="1">
    <location>
        <begin position="259"/>
        <end position="272"/>
    </location>
</feature>
<dbReference type="VEuPathDB" id="VectorBase:SCAU002955"/>
<gene>
    <name evidence="2" type="primary">106083718</name>
</gene>
<dbReference type="KEGG" id="scac:106083718"/>
<feature type="compositionally biased region" description="Basic and acidic residues" evidence="1">
    <location>
        <begin position="316"/>
        <end position="340"/>
    </location>
</feature>